<name>A0A967F3F0_9PROT</name>
<protein>
    <submittedName>
        <fullName evidence="2">Uncharacterized protein</fullName>
    </submittedName>
</protein>
<reference evidence="2" key="1">
    <citation type="submission" date="2020-03" db="EMBL/GenBank/DDBJ databases">
        <title>Genome of Pelagibius litoralis DSM 21314T.</title>
        <authorList>
            <person name="Wang G."/>
        </authorList>
    </citation>
    <scope>NUCLEOTIDE SEQUENCE</scope>
    <source>
        <strain evidence="2">DSM 21314</strain>
    </source>
</reference>
<dbReference type="EMBL" id="JAAQPH010000038">
    <property type="protein sequence ID" value="NIA72287.1"/>
    <property type="molecule type" value="Genomic_DNA"/>
</dbReference>
<feature type="region of interest" description="Disordered" evidence="1">
    <location>
        <begin position="1"/>
        <end position="47"/>
    </location>
</feature>
<comment type="caution">
    <text evidence="2">The sequence shown here is derived from an EMBL/GenBank/DDBJ whole genome shotgun (WGS) entry which is preliminary data.</text>
</comment>
<proteinExistence type="predicted"/>
<sequence>MASRRGRKRKIVETRQPSGKLIDRPKADKGTPELQQKRKTLAPKGDPAKTTYPLGILWTNGEISDDEHHAGCKLAWLHSQVHGKGSVAAVRYGETWGGTDVDPDDKQYHEWLAGIEAELDMTIAALDACSRAHRDIVKSIAVYERTPRWLVGHIPTRSDVREGEKFKEGMKALVAVLGYRKKSAA</sequence>
<gene>
    <name evidence="2" type="ORF">HBA54_27215</name>
</gene>
<dbReference type="RefSeq" id="WP_167231397.1">
    <property type="nucleotide sequence ID" value="NZ_JAAQPH010000038.1"/>
</dbReference>
<evidence type="ECO:0000256" key="1">
    <source>
        <dbReference type="SAM" id="MobiDB-lite"/>
    </source>
</evidence>
<feature type="compositionally biased region" description="Basic and acidic residues" evidence="1">
    <location>
        <begin position="21"/>
        <end position="31"/>
    </location>
</feature>
<keyword evidence="3" id="KW-1185">Reference proteome</keyword>
<evidence type="ECO:0000313" key="3">
    <source>
        <dbReference type="Proteomes" id="UP000761264"/>
    </source>
</evidence>
<organism evidence="2 3">
    <name type="scientific">Pelagibius litoralis</name>
    <dbReference type="NCBI Taxonomy" id="374515"/>
    <lineage>
        <taxon>Bacteria</taxon>
        <taxon>Pseudomonadati</taxon>
        <taxon>Pseudomonadota</taxon>
        <taxon>Alphaproteobacteria</taxon>
        <taxon>Rhodospirillales</taxon>
        <taxon>Rhodovibrionaceae</taxon>
        <taxon>Pelagibius</taxon>
    </lineage>
</organism>
<dbReference type="Proteomes" id="UP000761264">
    <property type="component" value="Unassembled WGS sequence"/>
</dbReference>
<evidence type="ECO:0000313" key="2">
    <source>
        <dbReference type="EMBL" id="NIA72287.1"/>
    </source>
</evidence>
<feature type="compositionally biased region" description="Basic residues" evidence="1">
    <location>
        <begin position="1"/>
        <end position="10"/>
    </location>
</feature>
<accession>A0A967F3F0</accession>
<dbReference type="AlphaFoldDB" id="A0A967F3F0"/>